<comment type="similarity">
    <text evidence="4">Belongs to the fabD family.</text>
</comment>
<keyword evidence="1 4" id="KW-0808">Transferase</keyword>
<keyword evidence="2 4" id="KW-0012">Acyltransferase</keyword>
<dbReference type="FunFam" id="3.30.70.250:FF:000001">
    <property type="entry name" value="Malonyl CoA-acyl carrier protein transacylase"/>
    <property type="match status" value="1"/>
</dbReference>
<dbReference type="PANTHER" id="PTHR42681">
    <property type="entry name" value="MALONYL-COA-ACYL CARRIER PROTEIN TRANSACYLASE, MITOCHONDRIAL"/>
    <property type="match status" value="1"/>
</dbReference>
<sequence length="306" mass="33049">MKLAFIFPGQGAQYAGMGKEFYDQFADSRRIYDIASEVLSMDMKELCFEQNERLDVTAYTQAAMLTTSAAMLAVVEAEGIRADAAAGLSLGEYGAILAGKAMSFEDAVAVVRKRGILMQEAVPSGGAMAAVMGTEAELIRKICGQTEGIVSVANYNCPGQIVITGESEAVAKACESLKEAGARRTVPLKVSGPFHSALLENAGRQLEEVLSPVVLQNPQIPYVTNVTAEYVTDSEEIKSLLGRQVYSSVLWQQSVERLIADGTDTFLEIGPGRTLSGFVKKISRDVKVMNIEKPDDLKKVMEEIKC</sequence>
<evidence type="ECO:0000256" key="4">
    <source>
        <dbReference type="PIRNR" id="PIRNR000446"/>
    </source>
</evidence>
<protein>
    <recommendedName>
        <fullName evidence="4">Malonyl CoA-acyl carrier protein transacylase</fullName>
        <ecNumber evidence="4">2.3.1.39</ecNumber>
    </recommendedName>
</protein>
<comment type="caution">
    <text evidence="7">The sequence shown here is derived from an EMBL/GenBank/DDBJ whole genome shotgun (WGS) entry which is preliminary data.</text>
</comment>
<dbReference type="PANTHER" id="PTHR42681:SF1">
    <property type="entry name" value="MALONYL-COA-ACYL CARRIER PROTEIN TRANSACYLASE, MITOCHONDRIAL"/>
    <property type="match status" value="1"/>
</dbReference>
<dbReference type="GO" id="GO:0005829">
    <property type="term" value="C:cytosol"/>
    <property type="evidence" value="ECO:0007669"/>
    <property type="project" value="TreeGrafter"/>
</dbReference>
<dbReference type="InterPro" id="IPR050858">
    <property type="entry name" value="Mal-CoA-ACP_Trans/PKS_FabD"/>
</dbReference>
<dbReference type="Pfam" id="PF00698">
    <property type="entry name" value="Acyl_transf_1"/>
    <property type="match status" value="1"/>
</dbReference>
<dbReference type="PIRSF" id="PIRSF000446">
    <property type="entry name" value="Mct"/>
    <property type="match status" value="1"/>
</dbReference>
<feature type="active site" evidence="5">
    <location>
        <position position="89"/>
    </location>
</feature>
<dbReference type="SMART" id="SM00827">
    <property type="entry name" value="PKS_AT"/>
    <property type="match status" value="1"/>
</dbReference>
<evidence type="ECO:0000256" key="2">
    <source>
        <dbReference type="ARBA" id="ARBA00023315"/>
    </source>
</evidence>
<feature type="active site" evidence="5">
    <location>
        <position position="195"/>
    </location>
</feature>
<dbReference type="Proteomes" id="UP000712157">
    <property type="component" value="Unassembled WGS sequence"/>
</dbReference>
<proteinExistence type="inferred from homology"/>
<gene>
    <name evidence="7" type="primary">fabD</name>
    <name evidence="7" type="ORF">KTH89_24255</name>
</gene>
<dbReference type="SUPFAM" id="SSF52151">
    <property type="entry name" value="FabD/lysophospholipase-like"/>
    <property type="match status" value="1"/>
</dbReference>
<dbReference type="GO" id="GO:0004314">
    <property type="term" value="F:[acyl-carrier-protein] S-malonyltransferase activity"/>
    <property type="evidence" value="ECO:0007669"/>
    <property type="project" value="UniProtKB-EC"/>
</dbReference>
<dbReference type="InterPro" id="IPR016036">
    <property type="entry name" value="Malonyl_transacylase_ACP-bd"/>
</dbReference>
<evidence type="ECO:0000256" key="1">
    <source>
        <dbReference type="ARBA" id="ARBA00022679"/>
    </source>
</evidence>
<organism evidence="7 8">
    <name type="scientific">Diplocloster agilis</name>
    <dbReference type="NCBI Taxonomy" id="2850323"/>
    <lineage>
        <taxon>Bacteria</taxon>
        <taxon>Bacillati</taxon>
        <taxon>Bacillota</taxon>
        <taxon>Clostridia</taxon>
        <taxon>Lachnospirales</taxon>
        <taxon>Lachnospiraceae</taxon>
        <taxon>Diplocloster</taxon>
    </lineage>
</organism>
<dbReference type="RefSeq" id="WP_238723410.1">
    <property type="nucleotide sequence ID" value="NZ_JAHQCW010000072.1"/>
</dbReference>
<dbReference type="InterPro" id="IPR016035">
    <property type="entry name" value="Acyl_Trfase/lysoPLipase"/>
</dbReference>
<accession>A0A949NIA0</accession>
<evidence type="ECO:0000256" key="3">
    <source>
        <dbReference type="ARBA" id="ARBA00048462"/>
    </source>
</evidence>
<dbReference type="EMBL" id="JAHQCW010000072">
    <property type="protein sequence ID" value="MBU9739653.1"/>
    <property type="molecule type" value="Genomic_DNA"/>
</dbReference>
<evidence type="ECO:0000313" key="7">
    <source>
        <dbReference type="EMBL" id="MBU9739653.1"/>
    </source>
</evidence>
<name>A0A949NIA0_9FIRM</name>
<dbReference type="InterPro" id="IPR001227">
    <property type="entry name" value="Ac_transferase_dom_sf"/>
</dbReference>
<dbReference type="InterPro" id="IPR014043">
    <property type="entry name" value="Acyl_transferase_dom"/>
</dbReference>
<keyword evidence="8" id="KW-1185">Reference proteome</keyword>
<feature type="domain" description="Malonyl-CoA:ACP transacylase (MAT)" evidence="6">
    <location>
        <begin position="6"/>
        <end position="296"/>
    </location>
</feature>
<comment type="catalytic activity">
    <reaction evidence="3 4">
        <text>holo-[ACP] + malonyl-CoA = malonyl-[ACP] + CoA</text>
        <dbReference type="Rhea" id="RHEA:41792"/>
        <dbReference type="Rhea" id="RHEA-COMP:9623"/>
        <dbReference type="Rhea" id="RHEA-COMP:9685"/>
        <dbReference type="ChEBI" id="CHEBI:57287"/>
        <dbReference type="ChEBI" id="CHEBI:57384"/>
        <dbReference type="ChEBI" id="CHEBI:64479"/>
        <dbReference type="ChEBI" id="CHEBI:78449"/>
        <dbReference type="EC" id="2.3.1.39"/>
    </reaction>
</comment>
<evidence type="ECO:0000259" key="6">
    <source>
        <dbReference type="SMART" id="SM00827"/>
    </source>
</evidence>
<dbReference type="EC" id="2.3.1.39" evidence="4"/>
<dbReference type="AlphaFoldDB" id="A0A949NIA0"/>
<dbReference type="NCBIfam" id="TIGR00128">
    <property type="entry name" value="fabD"/>
    <property type="match status" value="1"/>
</dbReference>
<dbReference type="InterPro" id="IPR024925">
    <property type="entry name" value="Malonyl_CoA-ACP_transAc"/>
</dbReference>
<dbReference type="GO" id="GO:0006633">
    <property type="term" value="P:fatty acid biosynthetic process"/>
    <property type="evidence" value="ECO:0007669"/>
    <property type="project" value="TreeGrafter"/>
</dbReference>
<evidence type="ECO:0000313" key="8">
    <source>
        <dbReference type="Proteomes" id="UP000712157"/>
    </source>
</evidence>
<reference evidence="7" key="1">
    <citation type="submission" date="2021-06" db="EMBL/GenBank/DDBJ databases">
        <title>Description of novel taxa of the family Lachnospiraceae.</title>
        <authorList>
            <person name="Chaplin A.V."/>
            <person name="Sokolova S.R."/>
            <person name="Pikina A.P."/>
            <person name="Korzhanova M."/>
            <person name="Belova V."/>
            <person name="Korostin D."/>
            <person name="Efimov B.A."/>
        </authorList>
    </citation>
    <scope>NUCLEOTIDE SEQUENCE</scope>
    <source>
        <strain evidence="7">ASD5720</strain>
    </source>
</reference>
<dbReference type="SUPFAM" id="SSF55048">
    <property type="entry name" value="Probable ACP-binding domain of malonyl-CoA ACP transacylase"/>
    <property type="match status" value="1"/>
</dbReference>
<dbReference type="Gene3D" id="3.40.366.10">
    <property type="entry name" value="Malonyl-Coenzyme A Acyl Carrier Protein, domain 2"/>
    <property type="match status" value="1"/>
</dbReference>
<evidence type="ECO:0000256" key="5">
    <source>
        <dbReference type="PIRSR" id="PIRSR000446-1"/>
    </source>
</evidence>
<dbReference type="Gene3D" id="3.30.70.250">
    <property type="entry name" value="Malonyl-CoA ACP transacylase, ACP-binding"/>
    <property type="match status" value="1"/>
</dbReference>
<dbReference type="InterPro" id="IPR004410">
    <property type="entry name" value="Malonyl_CoA-ACP_transAc_FabD"/>
</dbReference>